<protein>
    <submittedName>
        <fullName evidence="2">Auxin-responsive family protein</fullName>
    </submittedName>
</protein>
<dbReference type="Proteomes" id="UP000250235">
    <property type="component" value="Unassembled WGS sequence"/>
</dbReference>
<sequence length="118" mass="13301">MESRFVSLDSKVEQFLNVETFLKHGFNTYKNAFYENMFTVAANIASSQTSLETSLVHQVTEHQLQIASDLDFVKLQLAELVNHLKEIGDAKKREGDKEVDQVKGKGQAIKRGKDQSAI</sequence>
<evidence type="ECO:0000313" key="2">
    <source>
        <dbReference type="EMBL" id="KZV35018.1"/>
    </source>
</evidence>
<dbReference type="OrthoDB" id="342281at2759"/>
<feature type="compositionally biased region" description="Basic and acidic residues" evidence="1">
    <location>
        <begin position="91"/>
        <end position="103"/>
    </location>
</feature>
<reference evidence="2 3" key="1">
    <citation type="journal article" date="2015" name="Proc. Natl. Acad. Sci. U.S.A.">
        <title>The resurrection genome of Boea hygrometrica: A blueprint for survival of dehydration.</title>
        <authorList>
            <person name="Xiao L."/>
            <person name="Yang G."/>
            <person name="Zhang L."/>
            <person name="Yang X."/>
            <person name="Zhao S."/>
            <person name="Ji Z."/>
            <person name="Zhou Q."/>
            <person name="Hu M."/>
            <person name="Wang Y."/>
            <person name="Chen M."/>
            <person name="Xu Y."/>
            <person name="Jin H."/>
            <person name="Xiao X."/>
            <person name="Hu G."/>
            <person name="Bao F."/>
            <person name="Hu Y."/>
            <person name="Wan P."/>
            <person name="Li L."/>
            <person name="Deng X."/>
            <person name="Kuang T."/>
            <person name="Xiang C."/>
            <person name="Zhu J.K."/>
            <person name="Oliver M.J."/>
            <person name="He Y."/>
        </authorList>
    </citation>
    <scope>NUCLEOTIDE SEQUENCE [LARGE SCALE GENOMIC DNA]</scope>
    <source>
        <strain evidence="3">cv. XS01</strain>
    </source>
</reference>
<evidence type="ECO:0000313" key="3">
    <source>
        <dbReference type="Proteomes" id="UP000250235"/>
    </source>
</evidence>
<name>A0A2Z7BN45_9LAMI</name>
<dbReference type="EMBL" id="KV005009">
    <property type="protein sequence ID" value="KZV35018.1"/>
    <property type="molecule type" value="Genomic_DNA"/>
</dbReference>
<accession>A0A2Z7BN45</accession>
<proteinExistence type="predicted"/>
<dbReference type="AlphaFoldDB" id="A0A2Z7BN45"/>
<gene>
    <name evidence="2" type="ORF">F511_19765</name>
</gene>
<keyword evidence="3" id="KW-1185">Reference proteome</keyword>
<evidence type="ECO:0000256" key="1">
    <source>
        <dbReference type="SAM" id="MobiDB-lite"/>
    </source>
</evidence>
<feature type="region of interest" description="Disordered" evidence="1">
    <location>
        <begin position="91"/>
        <end position="118"/>
    </location>
</feature>
<organism evidence="2 3">
    <name type="scientific">Dorcoceras hygrometricum</name>
    <dbReference type="NCBI Taxonomy" id="472368"/>
    <lineage>
        <taxon>Eukaryota</taxon>
        <taxon>Viridiplantae</taxon>
        <taxon>Streptophyta</taxon>
        <taxon>Embryophyta</taxon>
        <taxon>Tracheophyta</taxon>
        <taxon>Spermatophyta</taxon>
        <taxon>Magnoliopsida</taxon>
        <taxon>eudicotyledons</taxon>
        <taxon>Gunneridae</taxon>
        <taxon>Pentapetalae</taxon>
        <taxon>asterids</taxon>
        <taxon>lamiids</taxon>
        <taxon>Lamiales</taxon>
        <taxon>Gesneriaceae</taxon>
        <taxon>Didymocarpoideae</taxon>
        <taxon>Trichosporeae</taxon>
        <taxon>Loxocarpinae</taxon>
        <taxon>Dorcoceras</taxon>
    </lineage>
</organism>